<dbReference type="SUPFAM" id="SSF53448">
    <property type="entry name" value="Nucleotide-diphospho-sugar transferases"/>
    <property type="match status" value="1"/>
</dbReference>
<dbReference type="EMBL" id="JAME01000003">
    <property type="protein sequence ID" value="ETX30468.1"/>
    <property type="molecule type" value="Genomic_DNA"/>
</dbReference>
<comment type="caution">
    <text evidence="1">The sequence shown here is derived from an EMBL/GenBank/DDBJ whole genome shotgun (WGS) entry which is preliminary data.</text>
</comment>
<dbReference type="Proteomes" id="UP000023430">
    <property type="component" value="Unassembled WGS sequence"/>
</dbReference>
<gene>
    <name evidence="1" type="ORF">RISW2_12420</name>
</gene>
<dbReference type="OrthoDB" id="181606at2"/>
<accession>X7FCJ6</accession>
<sequence>MHHHDDDGRTSRRGVVYVAWGREHVAVARRSADSVKRHNPDLSTALWCRAGDDTSGFDMAFTIPEGLRRPKVNLLGQTPFDETLFLDNDTLVRSALGSLFRLLEGYDMAGAQVQLWHRERHQKPIQLDLPDAFPEINTGVLLYRRSPPVLDLLNRWALLYAEGPYGIDQPSFREVLWDSPDLRFHVLPPQYNKRLFEASELIWSEQPRTRILHLELLRPQRNPVLRWLSNRVR</sequence>
<reference evidence="1 2" key="1">
    <citation type="submission" date="2014-01" db="EMBL/GenBank/DDBJ databases">
        <title>Roseivivax isoporae LMG 25204 Genome Sequencing.</title>
        <authorList>
            <person name="Lai Q."/>
            <person name="Li G."/>
            <person name="Shao Z."/>
        </authorList>
    </citation>
    <scope>NUCLEOTIDE SEQUENCE [LARGE SCALE GENOMIC DNA]</scope>
    <source>
        <strain evidence="1 2">LMG 25204</strain>
    </source>
</reference>
<name>X7FCJ6_9RHOB</name>
<dbReference type="AlphaFoldDB" id="X7FCJ6"/>
<dbReference type="Gene3D" id="3.90.550.10">
    <property type="entry name" value="Spore Coat Polysaccharide Biosynthesis Protein SpsA, Chain A"/>
    <property type="match status" value="1"/>
</dbReference>
<organism evidence="1 2">
    <name type="scientific">Roseivivax isoporae LMG 25204</name>
    <dbReference type="NCBI Taxonomy" id="1449351"/>
    <lineage>
        <taxon>Bacteria</taxon>
        <taxon>Pseudomonadati</taxon>
        <taxon>Pseudomonadota</taxon>
        <taxon>Alphaproteobacteria</taxon>
        <taxon>Rhodobacterales</taxon>
        <taxon>Roseobacteraceae</taxon>
        <taxon>Roseivivax</taxon>
    </lineage>
</organism>
<evidence type="ECO:0000313" key="2">
    <source>
        <dbReference type="Proteomes" id="UP000023430"/>
    </source>
</evidence>
<proteinExistence type="predicted"/>
<dbReference type="InterPro" id="IPR029044">
    <property type="entry name" value="Nucleotide-diphossugar_trans"/>
</dbReference>
<dbReference type="eggNOG" id="COG1442">
    <property type="taxonomic scope" value="Bacteria"/>
</dbReference>
<dbReference type="STRING" id="1449351.RISW2_12420"/>
<keyword evidence="2" id="KW-1185">Reference proteome</keyword>
<evidence type="ECO:0000313" key="1">
    <source>
        <dbReference type="EMBL" id="ETX30468.1"/>
    </source>
</evidence>
<protein>
    <recommendedName>
        <fullName evidence="3">Nucleotide-diphospho-sugar transferase domain-containing protein</fullName>
    </recommendedName>
</protein>
<evidence type="ECO:0008006" key="3">
    <source>
        <dbReference type="Google" id="ProtNLM"/>
    </source>
</evidence>
<dbReference type="RefSeq" id="WP_051491758.1">
    <property type="nucleotide sequence ID" value="NZ_JAME01000003.1"/>
</dbReference>